<dbReference type="Proteomes" id="UP000614469">
    <property type="component" value="Unassembled WGS sequence"/>
</dbReference>
<keyword evidence="1" id="KW-0378">Hydrolase</keyword>
<dbReference type="InterPro" id="IPR026002">
    <property type="entry name" value="ATC_hydrolase-like"/>
</dbReference>
<proteinExistence type="predicted"/>
<organism evidence="1 2">
    <name type="scientific">Candidatus Desulfolinea nitratireducens</name>
    <dbReference type="NCBI Taxonomy" id="2841698"/>
    <lineage>
        <taxon>Bacteria</taxon>
        <taxon>Bacillati</taxon>
        <taxon>Chloroflexota</taxon>
        <taxon>Anaerolineae</taxon>
        <taxon>Anaerolineales</taxon>
        <taxon>Anaerolineales incertae sedis</taxon>
        <taxon>Candidatus Desulfolinea</taxon>
    </lineage>
</organism>
<evidence type="ECO:0000313" key="1">
    <source>
        <dbReference type="EMBL" id="MBC8334854.1"/>
    </source>
</evidence>
<gene>
    <name evidence="1" type="ORF">H8E29_06295</name>
</gene>
<name>A0A8J6NLQ2_9CHLR</name>
<dbReference type="GO" id="GO:0016787">
    <property type="term" value="F:hydrolase activity"/>
    <property type="evidence" value="ECO:0007669"/>
    <property type="project" value="UniProtKB-KW"/>
</dbReference>
<dbReference type="AlphaFoldDB" id="A0A8J6NLQ2"/>
<dbReference type="Pfam" id="PF14196">
    <property type="entry name" value="ATC_hydrolase"/>
    <property type="match status" value="1"/>
</dbReference>
<dbReference type="EMBL" id="JACNJN010000082">
    <property type="protein sequence ID" value="MBC8334854.1"/>
    <property type="molecule type" value="Genomic_DNA"/>
</dbReference>
<evidence type="ECO:0000313" key="2">
    <source>
        <dbReference type="Proteomes" id="UP000614469"/>
    </source>
</evidence>
<accession>A0A8J6NLQ2</accession>
<protein>
    <submittedName>
        <fullName evidence="1">L-2-amino-thiazoline-4-carboxylic acid hydrolase</fullName>
    </submittedName>
</protein>
<comment type="caution">
    <text evidence="1">The sequence shown here is derived from an EMBL/GenBank/DDBJ whole genome shotgun (WGS) entry which is preliminary data.</text>
</comment>
<sequence length="199" mass="23322">MNQRAMQVALIKNLPVDLAEEVNQRVIARIKKIEREREKYPQKALEKHFGENILPILALYLVLKEDHSSPEDVLELTRKVTEEMYTIGRKRMAFIGQFPFFYRVIQKLTPQMMKSAFPKEGFDIEWLEVSKKQVVFNMHACFYLDSLTKYGVPELTPVFCGLDDLIYDGVSPHLRWQRTGTLGRGDAYCDFRFINPQEE</sequence>
<reference evidence="1 2" key="1">
    <citation type="submission" date="2020-08" db="EMBL/GenBank/DDBJ databases">
        <title>Bridging the membrane lipid divide: bacteria of the FCB group superphylum have the potential to synthesize archaeal ether lipids.</title>
        <authorList>
            <person name="Villanueva L."/>
            <person name="Von Meijenfeldt F.A.B."/>
            <person name="Westbye A.B."/>
            <person name="Yadav S."/>
            <person name="Hopmans E.C."/>
            <person name="Dutilh B.E."/>
            <person name="Sinninghe Damste J.S."/>
        </authorList>
    </citation>
    <scope>NUCLEOTIDE SEQUENCE [LARGE SCALE GENOMIC DNA]</scope>
    <source>
        <strain evidence="1">NIOZ-UU36</strain>
    </source>
</reference>